<keyword evidence="6" id="KW-0408">Iron</keyword>
<dbReference type="PANTHER" id="PTHR33577:SF1">
    <property type="entry name" value="HEME HALOPEROXIDASE FAMILY PROFILE DOMAIN-CONTAINING PROTEIN"/>
    <property type="match status" value="1"/>
</dbReference>
<sequence length="442" mass="46694">MQVLSLAALVLFAAQGHAFPSLEHLARLAESQLDAGTQEELRARSAALEQPVQRDAITNFSAQPISVSGVHAFVPPGAGDVRGPCPGLNVLANHGYLPHNGVASLLQYATAVQDVFNMQIDLGLLLANIGTAFAGNLVSLNPSFSMGGSTPNSQGLLGNLGGLLAQPVGLDGTHGQYENDASATRGDMYVTGNNADLELSSFLDLYNLQVNATDPNYSMDVILQHNVNRYNRSLNTNPYFWYGPLTGTVLRNAAYCFISRLYSNYTADYPNGKLSKETLKSFFGVTGPEGSFVAQPGQERIPPNWYKRPTGYGIAEVSLDLTIWGAQYPFLTSAGGNTGRVNSFVGIDVNNITGGVLNAKNLLQSNNLVCLALEVLIEASPALLHSVYATVTAPLSVITNLVGASVLSLNCPQLTTATGGGTDLLKSWKNIYPGASKAGGAI</sequence>
<dbReference type="PANTHER" id="PTHR33577">
    <property type="entry name" value="STERIGMATOCYSTIN BIOSYNTHESIS PEROXIDASE STCC-RELATED"/>
    <property type="match status" value="1"/>
</dbReference>
<comment type="cofactor">
    <cofactor evidence="1">
        <name>heme b</name>
        <dbReference type="ChEBI" id="CHEBI:60344"/>
    </cofactor>
</comment>
<keyword evidence="8" id="KW-0732">Signal</keyword>
<evidence type="ECO:0000259" key="9">
    <source>
        <dbReference type="PROSITE" id="PS51405"/>
    </source>
</evidence>
<dbReference type="GO" id="GO:0004601">
    <property type="term" value="F:peroxidase activity"/>
    <property type="evidence" value="ECO:0007669"/>
    <property type="project" value="UniProtKB-KW"/>
</dbReference>
<gene>
    <name evidence="10" type="ORF">BP6252_13851</name>
</gene>
<dbReference type="InterPro" id="IPR036851">
    <property type="entry name" value="Chloroperoxidase-like_sf"/>
</dbReference>
<reference evidence="10 11" key="1">
    <citation type="journal article" date="2018" name="IMA Fungus">
        <title>IMA Genome-F 9: Draft genome sequence of Annulohypoxylon stygium, Aspergillus mulundensis, Berkeleyomyces basicola (syn. Thielaviopsis basicola), Ceratocystis smalleyi, two Cercospora beticola strains, Coleophoma cylindrospora, Fusarium fracticaudum, Phialophora cf. hyalina, and Morchella septimelata.</title>
        <authorList>
            <person name="Wingfield B.D."/>
            <person name="Bills G.F."/>
            <person name="Dong Y."/>
            <person name="Huang W."/>
            <person name="Nel W.J."/>
            <person name="Swalarsk-Parry B.S."/>
            <person name="Vaghefi N."/>
            <person name="Wilken P.M."/>
            <person name="An Z."/>
            <person name="de Beer Z.W."/>
            <person name="De Vos L."/>
            <person name="Chen L."/>
            <person name="Duong T.A."/>
            <person name="Gao Y."/>
            <person name="Hammerbacher A."/>
            <person name="Kikkert J.R."/>
            <person name="Li Y."/>
            <person name="Li H."/>
            <person name="Li K."/>
            <person name="Li Q."/>
            <person name="Liu X."/>
            <person name="Ma X."/>
            <person name="Naidoo K."/>
            <person name="Pethybridge S.J."/>
            <person name="Sun J."/>
            <person name="Steenkamp E.T."/>
            <person name="van der Nest M.A."/>
            <person name="van Wyk S."/>
            <person name="Wingfield M.J."/>
            <person name="Xiong C."/>
            <person name="Yue Q."/>
            <person name="Zhang X."/>
        </authorList>
    </citation>
    <scope>NUCLEOTIDE SEQUENCE [LARGE SCALE GENOMIC DNA]</scope>
    <source>
        <strain evidence="10 11">BP6252</strain>
    </source>
</reference>
<feature type="chain" id="PRO_5017747906" description="Heme haloperoxidase family profile domain-containing protein" evidence="8">
    <location>
        <begin position="19"/>
        <end position="442"/>
    </location>
</feature>
<feature type="signal peptide" evidence="8">
    <location>
        <begin position="1"/>
        <end position="18"/>
    </location>
</feature>
<dbReference type="Gene3D" id="1.10.489.10">
    <property type="entry name" value="Chloroperoxidase-like"/>
    <property type="match status" value="1"/>
</dbReference>
<accession>A0A3D8Q5I5</accession>
<evidence type="ECO:0000256" key="6">
    <source>
        <dbReference type="ARBA" id="ARBA00023004"/>
    </source>
</evidence>
<dbReference type="InterPro" id="IPR000028">
    <property type="entry name" value="Chloroperoxidase"/>
</dbReference>
<dbReference type="Proteomes" id="UP000256645">
    <property type="component" value="Unassembled WGS sequence"/>
</dbReference>
<organism evidence="10 11">
    <name type="scientific">Coleophoma cylindrospora</name>
    <dbReference type="NCBI Taxonomy" id="1849047"/>
    <lineage>
        <taxon>Eukaryota</taxon>
        <taxon>Fungi</taxon>
        <taxon>Dikarya</taxon>
        <taxon>Ascomycota</taxon>
        <taxon>Pezizomycotina</taxon>
        <taxon>Leotiomycetes</taxon>
        <taxon>Helotiales</taxon>
        <taxon>Dermateaceae</taxon>
        <taxon>Coleophoma</taxon>
    </lineage>
</organism>
<evidence type="ECO:0000256" key="2">
    <source>
        <dbReference type="ARBA" id="ARBA00022559"/>
    </source>
</evidence>
<comment type="caution">
    <text evidence="10">The sequence shown here is derived from an EMBL/GenBank/DDBJ whole genome shotgun (WGS) entry which is preliminary data.</text>
</comment>
<keyword evidence="2" id="KW-0575">Peroxidase</keyword>
<dbReference type="EMBL" id="PDLM01000023">
    <property type="protein sequence ID" value="RDW57105.1"/>
    <property type="molecule type" value="Genomic_DNA"/>
</dbReference>
<feature type="domain" description="Heme haloperoxidase family profile" evidence="9">
    <location>
        <begin position="69"/>
        <end position="319"/>
    </location>
</feature>
<keyword evidence="4" id="KW-0479">Metal-binding</keyword>
<dbReference type="GO" id="GO:0046872">
    <property type="term" value="F:metal ion binding"/>
    <property type="evidence" value="ECO:0007669"/>
    <property type="project" value="UniProtKB-KW"/>
</dbReference>
<keyword evidence="11" id="KW-1185">Reference proteome</keyword>
<dbReference type="PROSITE" id="PS51405">
    <property type="entry name" value="HEME_HALOPEROXIDASE"/>
    <property type="match status" value="1"/>
</dbReference>
<dbReference type="Pfam" id="PF01328">
    <property type="entry name" value="Peroxidase_2"/>
    <property type="match status" value="1"/>
</dbReference>
<evidence type="ECO:0000256" key="7">
    <source>
        <dbReference type="ARBA" id="ARBA00025795"/>
    </source>
</evidence>
<evidence type="ECO:0000313" key="11">
    <source>
        <dbReference type="Proteomes" id="UP000256645"/>
    </source>
</evidence>
<evidence type="ECO:0000256" key="8">
    <source>
        <dbReference type="SAM" id="SignalP"/>
    </source>
</evidence>
<keyword evidence="3" id="KW-0349">Heme</keyword>
<proteinExistence type="inferred from homology"/>
<protein>
    <recommendedName>
        <fullName evidence="9">Heme haloperoxidase family profile domain-containing protein</fullName>
    </recommendedName>
</protein>
<evidence type="ECO:0000313" key="10">
    <source>
        <dbReference type="EMBL" id="RDW57105.1"/>
    </source>
</evidence>
<keyword evidence="5" id="KW-0560">Oxidoreductase</keyword>
<evidence type="ECO:0000256" key="1">
    <source>
        <dbReference type="ARBA" id="ARBA00001970"/>
    </source>
</evidence>
<evidence type="ECO:0000256" key="3">
    <source>
        <dbReference type="ARBA" id="ARBA00022617"/>
    </source>
</evidence>
<comment type="similarity">
    <text evidence="7">Belongs to the chloroperoxidase family.</text>
</comment>
<dbReference type="OrthoDB" id="407298at2759"/>
<evidence type="ECO:0000256" key="4">
    <source>
        <dbReference type="ARBA" id="ARBA00022723"/>
    </source>
</evidence>
<dbReference type="AlphaFoldDB" id="A0A3D8Q5I5"/>
<name>A0A3D8Q5I5_9HELO</name>
<evidence type="ECO:0000256" key="5">
    <source>
        <dbReference type="ARBA" id="ARBA00023002"/>
    </source>
</evidence>
<dbReference type="SUPFAM" id="SSF47571">
    <property type="entry name" value="Cloroperoxidase"/>
    <property type="match status" value="1"/>
</dbReference>